<feature type="transmembrane region" description="Helical" evidence="5">
    <location>
        <begin position="280"/>
        <end position="303"/>
    </location>
</feature>
<gene>
    <name evidence="7" type="ORF">SteCoe_22620</name>
</gene>
<feature type="transmembrane region" description="Helical" evidence="5">
    <location>
        <begin position="243"/>
        <end position="259"/>
    </location>
</feature>
<evidence type="ECO:0000256" key="5">
    <source>
        <dbReference type="SAM" id="Phobius"/>
    </source>
</evidence>
<dbReference type="EMBL" id="MPUH01000560">
    <property type="protein sequence ID" value="OMJ77717.1"/>
    <property type="molecule type" value="Genomic_DNA"/>
</dbReference>
<dbReference type="Proteomes" id="UP000187209">
    <property type="component" value="Unassembled WGS sequence"/>
</dbReference>
<feature type="domain" description="Amino acid transporter transmembrane" evidence="6">
    <location>
        <begin position="7"/>
        <end position="459"/>
    </location>
</feature>
<reference evidence="7 8" key="1">
    <citation type="submission" date="2016-11" db="EMBL/GenBank/DDBJ databases">
        <title>The macronuclear genome of Stentor coeruleus: a giant cell with tiny introns.</title>
        <authorList>
            <person name="Slabodnick M."/>
            <person name="Ruby J.G."/>
            <person name="Reiff S.B."/>
            <person name="Swart E.C."/>
            <person name="Gosai S."/>
            <person name="Prabakaran S."/>
            <person name="Witkowska E."/>
            <person name="Larue G.E."/>
            <person name="Fisher S."/>
            <person name="Freeman R.M."/>
            <person name="Gunawardena J."/>
            <person name="Chu W."/>
            <person name="Stover N.A."/>
            <person name="Gregory B.D."/>
            <person name="Nowacki M."/>
            <person name="Derisi J."/>
            <person name="Roy S.W."/>
            <person name="Marshall W.F."/>
            <person name="Sood P."/>
        </authorList>
    </citation>
    <scope>NUCLEOTIDE SEQUENCE [LARGE SCALE GENOMIC DNA]</scope>
    <source>
        <strain evidence="7">WM001</strain>
    </source>
</reference>
<feature type="transmembrane region" description="Helical" evidence="5">
    <location>
        <begin position="7"/>
        <end position="29"/>
    </location>
</feature>
<accession>A0A1R2BLP6</accession>
<feature type="transmembrane region" description="Helical" evidence="5">
    <location>
        <begin position="439"/>
        <end position="459"/>
    </location>
</feature>
<feature type="transmembrane region" description="Helical" evidence="5">
    <location>
        <begin position="122"/>
        <end position="142"/>
    </location>
</feature>
<proteinExistence type="predicted"/>
<feature type="transmembrane region" description="Helical" evidence="5">
    <location>
        <begin position="373"/>
        <end position="391"/>
    </location>
</feature>
<dbReference type="InterPro" id="IPR013057">
    <property type="entry name" value="AA_transpt_TM"/>
</dbReference>
<comment type="caution">
    <text evidence="7">The sequence shown here is derived from an EMBL/GenBank/DDBJ whole genome shotgun (WGS) entry which is preliminary data.</text>
</comment>
<feature type="transmembrane region" description="Helical" evidence="5">
    <location>
        <begin position="35"/>
        <end position="58"/>
    </location>
</feature>
<name>A0A1R2BLP6_9CILI</name>
<keyword evidence="3 5" id="KW-1133">Transmembrane helix</keyword>
<evidence type="ECO:0000256" key="2">
    <source>
        <dbReference type="ARBA" id="ARBA00022692"/>
    </source>
</evidence>
<evidence type="ECO:0000313" key="8">
    <source>
        <dbReference type="Proteomes" id="UP000187209"/>
    </source>
</evidence>
<sequence>MVEETMGLFSGFVFSINVMIGAGFLGLPYSFSQTGIVLSLIYLILLCLLNNYLSLIFLEVMHKAFLLKNMKEEGASFTFKTRDFFKSSKLEFASFDTSRTFEDYRIDASVAMSVIFGRKFGIFYLAILTICFEGTLVAYASIFSTSLADNIPLITGSSCNIYEKGYFSSCLYSYWIFLFFFSLIVITLTLIDLKEQRVFQIVMCIMRFTIMSLVIFSCISIMISGKSIDSSKKSHASPTLFNFSNTEIGLPIIIFALLYQLQMPSVTQYVKDKKSNLWRIISLVSVTSFVWYGALGLVVPYAIDDVAAQVSLNFADYSGGKDYRNIWDYTVSYIVLLFPAFDVLSSYPLASISIADNWKAMVYGEENIPKKKIVILKLIFSIIPLIISFFLYDIGMILDIIGLSPLFVFHIMVPLTHISVRMLWHSPTPYDVKFYWRPFNLIIALGSFSLLIYLISGLISDI</sequence>
<feature type="transmembrane region" description="Helical" evidence="5">
    <location>
        <begin position="331"/>
        <end position="352"/>
    </location>
</feature>
<dbReference type="OrthoDB" id="10254929at2759"/>
<feature type="transmembrane region" description="Helical" evidence="5">
    <location>
        <begin position="198"/>
        <end position="223"/>
    </location>
</feature>
<keyword evidence="8" id="KW-1185">Reference proteome</keyword>
<organism evidence="7 8">
    <name type="scientific">Stentor coeruleus</name>
    <dbReference type="NCBI Taxonomy" id="5963"/>
    <lineage>
        <taxon>Eukaryota</taxon>
        <taxon>Sar</taxon>
        <taxon>Alveolata</taxon>
        <taxon>Ciliophora</taxon>
        <taxon>Postciliodesmatophora</taxon>
        <taxon>Heterotrichea</taxon>
        <taxon>Heterotrichida</taxon>
        <taxon>Stentoridae</taxon>
        <taxon>Stentor</taxon>
    </lineage>
</organism>
<evidence type="ECO:0000259" key="6">
    <source>
        <dbReference type="Pfam" id="PF01490"/>
    </source>
</evidence>
<evidence type="ECO:0000256" key="3">
    <source>
        <dbReference type="ARBA" id="ARBA00022989"/>
    </source>
</evidence>
<dbReference type="AlphaFoldDB" id="A0A1R2BLP6"/>
<evidence type="ECO:0000256" key="4">
    <source>
        <dbReference type="ARBA" id="ARBA00023136"/>
    </source>
</evidence>
<protein>
    <recommendedName>
        <fullName evidence="6">Amino acid transporter transmembrane domain-containing protein</fullName>
    </recommendedName>
</protein>
<dbReference type="GO" id="GO:0016020">
    <property type="term" value="C:membrane"/>
    <property type="evidence" value="ECO:0007669"/>
    <property type="project" value="UniProtKB-SubCell"/>
</dbReference>
<evidence type="ECO:0000313" key="7">
    <source>
        <dbReference type="EMBL" id="OMJ77717.1"/>
    </source>
</evidence>
<keyword evidence="4 5" id="KW-0472">Membrane</keyword>
<feature type="transmembrane region" description="Helical" evidence="5">
    <location>
        <begin position="397"/>
        <end position="418"/>
    </location>
</feature>
<comment type="subcellular location">
    <subcellularLocation>
        <location evidence="1">Membrane</location>
    </subcellularLocation>
</comment>
<feature type="transmembrane region" description="Helical" evidence="5">
    <location>
        <begin position="172"/>
        <end position="191"/>
    </location>
</feature>
<dbReference type="Pfam" id="PF01490">
    <property type="entry name" value="Aa_trans"/>
    <property type="match status" value="1"/>
</dbReference>
<keyword evidence="2 5" id="KW-0812">Transmembrane</keyword>
<dbReference type="PANTHER" id="PTHR16189">
    <property type="entry name" value="TRANSMEMBRANE PROTEIN 104-RELATED"/>
    <property type="match status" value="1"/>
</dbReference>
<evidence type="ECO:0000256" key="1">
    <source>
        <dbReference type="ARBA" id="ARBA00004370"/>
    </source>
</evidence>